<comment type="caution">
    <text evidence="2">The sequence shown here is derived from an EMBL/GenBank/DDBJ whole genome shotgun (WGS) entry which is preliminary data.</text>
</comment>
<protein>
    <submittedName>
        <fullName evidence="2">Uncharacterized protein</fullName>
    </submittedName>
</protein>
<proteinExistence type="predicted"/>
<dbReference type="PANTHER" id="PTHR48475">
    <property type="entry name" value="RIBONUCLEASE H"/>
    <property type="match status" value="1"/>
</dbReference>
<dbReference type="Gene3D" id="3.30.420.10">
    <property type="entry name" value="Ribonuclease H-like superfamily/Ribonuclease H"/>
    <property type="match status" value="1"/>
</dbReference>
<dbReference type="InterPro" id="IPR036397">
    <property type="entry name" value="RNaseH_sf"/>
</dbReference>
<reference evidence="2" key="1">
    <citation type="submission" date="2020-06" db="EMBL/GenBank/DDBJ databases">
        <authorList>
            <person name="Li T."/>
            <person name="Hu X."/>
            <person name="Zhang T."/>
            <person name="Song X."/>
            <person name="Zhang H."/>
            <person name="Dai N."/>
            <person name="Sheng W."/>
            <person name="Hou X."/>
            <person name="Wei L."/>
        </authorList>
    </citation>
    <scope>NUCLEOTIDE SEQUENCE</scope>
    <source>
        <strain evidence="2">KEN1</strain>
        <tissue evidence="2">Leaf</tissue>
    </source>
</reference>
<dbReference type="EMBL" id="JACGWN010000010">
    <property type="protein sequence ID" value="KAL0427418.1"/>
    <property type="molecule type" value="Genomic_DNA"/>
</dbReference>
<sequence length="273" mass="30802">MSFEGYIADVVEHTGIWILVNKALHAGIKKRLERVRGNWTEKLTSILWAYRTTPRGSTGESPFSLVYETEAVTPAELGMPSHRIVNFSEECNTDFLKESLDLIEELREKAFTRVGSSFVLQTSKCGERNTFRNINRSIRGTSKEPSLAARDSFFLVLLPSFAPDVPLYGFSCCCRGNPSLPPPLRQGDYPDPPLQKKEQNQITLKETGMTPDKAYENNNKHTYPTLEEDPPQQKQGDWQMGSALEGRQSAHSERRVPHQHAGMPEPEIGLCKH</sequence>
<dbReference type="PANTHER" id="PTHR48475:SF2">
    <property type="entry name" value="RIBONUCLEASE H"/>
    <property type="match status" value="1"/>
</dbReference>
<organism evidence="2">
    <name type="scientific">Sesamum latifolium</name>
    <dbReference type="NCBI Taxonomy" id="2727402"/>
    <lineage>
        <taxon>Eukaryota</taxon>
        <taxon>Viridiplantae</taxon>
        <taxon>Streptophyta</taxon>
        <taxon>Embryophyta</taxon>
        <taxon>Tracheophyta</taxon>
        <taxon>Spermatophyta</taxon>
        <taxon>Magnoliopsida</taxon>
        <taxon>eudicotyledons</taxon>
        <taxon>Gunneridae</taxon>
        <taxon>Pentapetalae</taxon>
        <taxon>asterids</taxon>
        <taxon>lamiids</taxon>
        <taxon>Lamiales</taxon>
        <taxon>Pedaliaceae</taxon>
        <taxon>Sesamum</taxon>
    </lineage>
</organism>
<name>A0AAW2VDU9_9LAMI</name>
<dbReference type="GO" id="GO:0003676">
    <property type="term" value="F:nucleic acid binding"/>
    <property type="evidence" value="ECO:0007669"/>
    <property type="project" value="InterPro"/>
</dbReference>
<dbReference type="AlphaFoldDB" id="A0AAW2VDU9"/>
<evidence type="ECO:0000313" key="2">
    <source>
        <dbReference type="EMBL" id="KAL0427418.1"/>
    </source>
</evidence>
<evidence type="ECO:0000256" key="1">
    <source>
        <dbReference type="SAM" id="MobiDB-lite"/>
    </source>
</evidence>
<feature type="region of interest" description="Disordered" evidence="1">
    <location>
        <begin position="205"/>
        <end position="273"/>
    </location>
</feature>
<gene>
    <name evidence="2" type="ORF">Slati_2916600</name>
</gene>
<reference evidence="2" key="2">
    <citation type="journal article" date="2024" name="Plant">
        <title>Genomic evolution and insights into agronomic trait innovations of Sesamum species.</title>
        <authorList>
            <person name="Miao H."/>
            <person name="Wang L."/>
            <person name="Qu L."/>
            <person name="Liu H."/>
            <person name="Sun Y."/>
            <person name="Le M."/>
            <person name="Wang Q."/>
            <person name="Wei S."/>
            <person name="Zheng Y."/>
            <person name="Lin W."/>
            <person name="Duan Y."/>
            <person name="Cao H."/>
            <person name="Xiong S."/>
            <person name="Wang X."/>
            <person name="Wei L."/>
            <person name="Li C."/>
            <person name="Ma Q."/>
            <person name="Ju M."/>
            <person name="Zhao R."/>
            <person name="Li G."/>
            <person name="Mu C."/>
            <person name="Tian Q."/>
            <person name="Mei H."/>
            <person name="Zhang T."/>
            <person name="Gao T."/>
            <person name="Zhang H."/>
        </authorList>
    </citation>
    <scope>NUCLEOTIDE SEQUENCE</scope>
    <source>
        <strain evidence="2">KEN1</strain>
    </source>
</reference>
<accession>A0AAW2VDU9</accession>